<evidence type="ECO:0000256" key="7">
    <source>
        <dbReference type="ARBA" id="ARBA00022490"/>
    </source>
</evidence>
<gene>
    <name evidence="17" type="ORF">HELGO_WM40363</name>
</gene>
<sequence length="386" mass="43956">LEEITTHYIDVYKKEMRALGVSDADIEPKATESLEAMETMIQGLIEKDIAYVVNSRDVYFDTSKDEKYGAISHQVVDDEDNQSRVEHNAEKRNPKDFALWKACGSDEDICFETSFSKGRPGWHLECSAMIEKHFAHTHSNDEYSIDIHGGGADLLFPHHENEAAQSRCSTGHELSKYWMHNGFVNIDGEKMSKSLGNSFFIKDALKIYDGEILRNYLISIHYRNDFNFNEEDLLNSKKRLDKLYRLKKRVTPTKASKPNITFQKAIMAAMSDDLNISVALATIEEMISEANDKFDENPKDKGLKKETLANIEFIDELLGFGGKEPFSYFQIGIDEETKEKIESLIVARNEAKKAKEYDKSDAIRDEISAMGISIMDTANGTLWEKV</sequence>
<comment type="similarity">
    <text evidence="3">Belongs to the class-I aminoacyl-tRNA synthetase family.</text>
</comment>
<dbReference type="Pfam" id="PF23493">
    <property type="entry name" value="CysS_C"/>
    <property type="match status" value="1"/>
</dbReference>
<evidence type="ECO:0000256" key="1">
    <source>
        <dbReference type="ARBA" id="ARBA00001947"/>
    </source>
</evidence>
<evidence type="ECO:0000256" key="15">
    <source>
        <dbReference type="NCBIfam" id="TIGR00435"/>
    </source>
</evidence>
<evidence type="ECO:0000313" key="17">
    <source>
        <dbReference type="EMBL" id="CAA6810095.1"/>
    </source>
</evidence>
<dbReference type="AlphaFoldDB" id="A0A6S6SZN4"/>
<dbReference type="Gene3D" id="1.20.120.1910">
    <property type="entry name" value="Cysteine-tRNA ligase, C-terminal anti-codon recognition domain"/>
    <property type="match status" value="1"/>
</dbReference>
<evidence type="ECO:0000256" key="2">
    <source>
        <dbReference type="ARBA" id="ARBA00004496"/>
    </source>
</evidence>
<dbReference type="Gene3D" id="3.40.50.620">
    <property type="entry name" value="HUPs"/>
    <property type="match status" value="1"/>
</dbReference>
<name>A0A6S6SZN4_9BACT</name>
<comment type="subunit">
    <text evidence="4">Monomer.</text>
</comment>
<dbReference type="Pfam" id="PF09190">
    <property type="entry name" value="DALR_2"/>
    <property type="match status" value="1"/>
</dbReference>
<keyword evidence="14 17" id="KW-0030">Aminoacyl-tRNA synthetase</keyword>
<evidence type="ECO:0000256" key="12">
    <source>
        <dbReference type="ARBA" id="ARBA00022840"/>
    </source>
</evidence>
<keyword evidence="7" id="KW-0963">Cytoplasm</keyword>
<protein>
    <recommendedName>
        <fullName evidence="6 15">Cysteine--tRNA ligase</fullName>
        <ecNumber evidence="5 15">6.1.1.16</ecNumber>
    </recommendedName>
</protein>
<evidence type="ECO:0000256" key="4">
    <source>
        <dbReference type="ARBA" id="ARBA00011245"/>
    </source>
</evidence>
<dbReference type="GO" id="GO:0046872">
    <property type="term" value="F:metal ion binding"/>
    <property type="evidence" value="ECO:0007669"/>
    <property type="project" value="UniProtKB-KW"/>
</dbReference>
<evidence type="ECO:0000256" key="3">
    <source>
        <dbReference type="ARBA" id="ARBA00005594"/>
    </source>
</evidence>
<evidence type="ECO:0000256" key="6">
    <source>
        <dbReference type="ARBA" id="ARBA00014738"/>
    </source>
</evidence>
<keyword evidence="11" id="KW-0862">Zinc</keyword>
<dbReference type="SUPFAM" id="SSF47323">
    <property type="entry name" value="Anticodon-binding domain of a subclass of class I aminoacyl-tRNA synthetases"/>
    <property type="match status" value="1"/>
</dbReference>
<dbReference type="InterPro" id="IPR056411">
    <property type="entry name" value="CysS_C"/>
</dbReference>
<feature type="domain" description="Cysteinyl-tRNA synthetase class Ia DALR" evidence="16">
    <location>
        <begin position="265"/>
        <end position="329"/>
    </location>
</feature>
<proteinExistence type="inferred from homology"/>
<dbReference type="InterPro" id="IPR009080">
    <property type="entry name" value="tRNAsynth_Ia_anticodon-bd"/>
</dbReference>
<dbReference type="PANTHER" id="PTHR10890:SF3">
    <property type="entry name" value="CYSTEINE--TRNA LIGASE, CYTOPLASMIC"/>
    <property type="match status" value="1"/>
</dbReference>
<dbReference type="SMART" id="SM00840">
    <property type="entry name" value="DALR_2"/>
    <property type="match status" value="1"/>
</dbReference>
<keyword evidence="8 17" id="KW-0436">Ligase</keyword>
<dbReference type="EC" id="6.1.1.16" evidence="5 15"/>
<comment type="subcellular location">
    <subcellularLocation>
        <location evidence="2">Cytoplasm</location>
    </subcellularLocation>
</comment>
<dbReference type="EMBL" id="CACVAR010000199">
    <property type="protein sequence ID" value="CAA6810095.1"/>
    <property type="molecule type" value="Genomic_DNA"/>
</dbReference>
<evidence type="ECO:0000256" key="10">
    <source>
        <dbReference type="ARBA" id="ARBA00022741"/>
    </source>
</evidence>
<dbReference type="NCBIfam" id="TIGR00435">
    <property type="entry name" value="cysS"/>
    <property type="match status" value="1"/>
</dbReference>
<dbReference type="Pfam" id="PF01406">
    <property type="entry name" value="tRNA-synt_1e"/>
    <property type="match status" value="1"/>
</dbReference>
<dbReference type="GO" id="GO:0004817">
    <property type="term" value="F:cysteine-tRNA ligase activity"/>
    <property type="evidence" value="ECO:0007669"/>
    <property type="project" value="UniProtKB-UniRule"/>
</dbReference>
<evidence type="ECO:0000256" key="13">
    <source>
        <dbReference type="ARBA" id="ARBA00022917"/>
    </source>
</evidence>
<dbReference type="GO" id="GO:0005524">
    <property type="term" value="F:ATP binding"/>
    <property type="evidence" value="ECO:0007669"/>
    <property type="project" value="UniProtKB-KW"/>
</dbReference>
<dbReference type="InterPro" id="IPR024909">
    <property type="entry name" value="Cys-tRNA/MSH_ligase"/>
</dbReference>
<dbReference type="GO" id="GO:0006423">
    <property type="term" value="P:cysteinyl-tRNA aminoacylation"/>
    <property type="evidence" value="ECO:0007669"/>
    <property type="project" value="UniProtKB-UniRule"/>
</dbReference>
<feature type="non-terminal residue" evidence="17">
    <location>
        <position position="1"/>
    </location>
</feature>
<comment type="cofactor">
    <cofactor evidence="1">
        <name>Zn(2+)</name>
        <dbReference type="ChEBI" id="CHEBI:29105"/>
    </cofactor>
</comment>
<dbReference type="GO" id="GO:0005829">
    <property type="term" value="C:cytosol"/>
    <property type="evidence" value="ECO:0007669"/>
    <property type="project" value="TreeGrafter"/>
</dbReference>
<evidence type="ECO:0000256" key="5">
    <source>
        <dbReference type="ARBA" id="ARBA00012832"/>
    </source>
</evidence>
<dbReference type="InterPro" id="IPR014729">
    <property type="entry name" value="Rossmann-like_a/b/a_fold"/>
</dbReference>
<keyword evidence="13" id="KW-0648">Protein biosynthesis</keyword>
<organism evidence="17">
    <name type="scientific">uncultured Sulfurovum sp</name>
    <dbReference type="NCBI Taxonomy" id="269237"/>
    <lineage>
        <taxon>Bacteria</taxon>
        <taxon>Pseudomonadati</taxon>
        <taxon>Campylobacterota</taxon>
        <taxon>Epsilonproteobacteria</taxon>
        <taxon>Campylobacterales</taxon>
        <taxon>Sulfurovaceae</taxon>
        <taxon>Sulfurovum</taxon>
        <taxon>environmental samples</taxon>
    </lineage>
</organism>
<evidence type="ECO:0000256" key="11">
    <source>
        <dbReference type="ARBA" id="ARBA00022833"/>
    </source>
</evidence>
<dbReference type="InterPro" id="IPR032678">
    <property type="entry name" value="tRNA-synt_1_cat_dom"/>
</dbReference>
<keyword evidence="12" id="KW-0067">ATP-binding</keyword>
<keyword evidence="10" id="KW-0547">Nucleotide-binding</keyword>
<dbReference type="InterPro" id="IPR015273">
    <property type="entry name" value="Cys-tRNA-synt_Ia_DALR"/>
</dbReference>
<evidence type="ECO:0000256" key="8">
    <source>
        <dbReference type="ARBA" id="ARBA00022598"/>
    </source>
</evidence>
<reference evidence="17" key="1">
    <citation type="submission" date="2020-01" db="EMBL/GenBank/DDBJ databases">
        <authorList>
            <person name="Meier V. D."/>
            <person name="Meier V D."/>
        </authorList>
    </citation>
    <scope>NUCLEOTIDE SEQUENCE</scope>
    <source>
        <strain evidence="17">HLG_WM_MAG_03</strain>
    </source>
</reference>
<evidence type="ECO:0000256" key="9">
    <source>
        <dbReference type="ARBA" id="ARBA00022723"/>
    </source>
</evidence>
<dbReference type="SUPFAM" id="SSF52374">
    <property type="entry name" value="Nucleotidylyl transferase"/>
    <property type="match status" value="1"/>
</dbReference>
<evidence type="ECO:0000256" key="14">
    <source>
        <dbReference type="ARBA" id="ARBA00023146"/>
    </source>
</evidence>
<dbReference type="PANTHER" id="PTHR10890">
    <property type="entry name" value="CYSTEINYL-TRNA SYNTHETASE"/>
    <property type="match status" value="1"/>
</dbReference>
<evidence type="ECO:0000259" key="16">
    <source>
        <dbReference type="SMART" id="SM00840"/>
    </source>
</evidence>
<accession>A0A6S6SZN4</accession>
<keyword evidence="9" id="KW-0479">Metal-binding</keyword>
<dbReference type="InterPro" id="IPR015803">
    <property type="entry name" value="Cys-tRNA-ligase"/>
</dbReference>